<dbReference type="Proteomes" id="UP000821866">
    <property type="component" value="Chromosome 11"/>
</dbReference>
<reference evidence="1" key="2">
    <citation type="submission" date="2021-09" db="EMBL/GenBank/DDBJ databases">
        <authorList>
            <person name="Jia N."/>
            <person name="Wang J."/>
            <person name="Shi W."/>
            <person name="Du L."/>
            <person name="Sun Y."/>
            <person name="Zhan W."/>
            <person name="Jiang J."/>
            <person name="Wang Q."/>
            <person name="Zhang B."/>
            <person name="Ji P."/>
            <person name="Sakyi L.B."/>
            <person name="Cui X."/>
            <person name="Yuan T."/>
            <person name="Jiang B."/>
            <person name="Yang W."/>
            <person name="Lam T.T.-Y."/>
            <person name="Chang Q."/>
            <person name="Ding S."/>
            <person name="Wang X."/>
            <person name="Zhu J."/>
            <person name="Ruan X."/>
            <person name="Zhao L."/>
            <person name="Wei J."/>
            <person name="Que T."/>
            <person name="Du C."/>
            <person name="Cheng J."/>
            <person name="Dai P."/>
            <person name="Han X."/>
            <person name="Huang E."/>
            <person name="Gao Y."/>
            <person name="Liu J."/>
            <person name="Shao H."/>
            <person name="Ye R."/>
            <person name="Li L."/>
            <person name="Wei W."/>
            <person name="Wang X."/>
            <person name="Wang C."/>
            <person name="Huo Q."/>
            <person name="Li W."/>
            <person name="Guo W."/>
            <person name="Chen H."/>
            <person name="Chen S."/>
            <person name="Zhou L."/>
            <person name="Zhou L."/>
            <person name="Ni X."/>
            <person name="Tian J."/>
            <person name="Zhou Y."/>
            <person name="Sheng Y."/>
            <person name="Liu T."/>
            <person name="Pan Y."/>
            <person name="Xia L."/>
            <person name="Li J."/>
            <person name="Zhao F."/>
            <person name="Cao W."/>
        </authorList>
    </citation>
    <scope>NUCLEOTIDE SEQUENCE</scope>
    <source>
        <strain evidence="1">Rmic-2018</strain>
        <tissue evidence="1">Larvae</tissue>
    </source>
</reference>
<protein>
    <submittedName>
        <fullName evidence="1">Uncharacterized protein</fullName>
    </submittedName>
</protein>
<dbReference type="EMBL" id="JABSTU010000003">
    <property type="protein sequence ID" value="KAH8036015.1"/>
    <property type="molecule type" value="Genomic_DNA"/>
</dbReference>
<name>A0A9J6EP99_RHIMP</name>
<evidence type="ECO:0000313" key="2">
    <source>
        <dbReference type="Proteomes" id="UP000821866"/>
    </source>
</evidence>
<evidence type="ECO:0000313" key="1">
    <source>
        <dbReference type="EMBL" id="KAH8036015.1"/>
    </source>
</evidence>
<gene>
    <name evidence="1" type="ORF">HPB51_016319</name>
</gene>
<proteinExistence type="predicted"/>
<dbReference type="VEuPathDB" id="VectorBase:LOC119181062"/>
<sequence length="113" mass="11819">MNTHKQSGELHLELKEPSSQLQYDVSLVTGKIRSLGVEEKGNGEGSNSGGALVAKEGTVAVPKIHMAAAGEYLMNRTWQGLETRLGQTPAATISEGQVGLAAGYMGEGHLGQT</sequence>
<comment type="caution">
    <text evidence="1">The sequence shown here is derived from an EMBL/GenBank/DDBJ whole genome shotgun (WGS) entry which is preliminary data.</text>
</comment>
<organism evidence="1 2">
    <name type="scientific">Rhipicephalus microplus</name>
    <name type="common">Cattle tick</name>
    <name type="synonym">Boophilus microplus</name>
    <dbReference type="NCBI Taxonomy" id="6941"/>
    <lineage>
        <taxon>Eukaryota</taxon>
        <taxon>Metazoa</taxon>
        <taxon>Ecdysozoa</taxon>
        <taxon>Arthropoda</taxon>
        <taxon>Chelicerata</taxon>
        <taxon>Arachnida</taxon>
        <taxon>Acari</taxon>
        <taxon>Parasitiformes</taxon>
        <taxon>Ixodida</taxon>
        <taxon>Ixodoidea</taxon>
        <taxon>Ixodidae</taxon>
        <taxon>Rhipicephalinae</taxon>
        <taxon>Rhipicephalus</taxon>
        <taxon>Boophilus</taxon>
    </lineage>
</organism>
<keyword evidence="2" id="KW-1185">Reference proteome</keyword>
<accession>A0A9J6EP99</accession>
<reference evidence="1" key="1">
    <citation type="journal article" date="2020" name="Cell">
        <title>Large-Scale Comparative Analyses of Tick Genomes Elucidate Their Genetic Diversity and Vector Capacities.</title>
        <authorList>
            <consortium name="Tick Genome and Microbiome Consortium (TIGMIC)"/>
            <person name="Jia N."/>
            <person name="Wang J."/>
            <person name="Shi W."/>
            <person name="Du L."/>
            <person name="Sun Y."/>
            <person name="Zhan W."/>
            <person name="Jiang J.F."/>
            <person name="Wang Q."/>
            <person name="Zhang B."/>
            <person name="Ji P."/>
            <person name="Bell-Sakyi L."/>
            <person name="Cui X.M."/>
            <person name="Yuan T.T."/>
            <person name="Jiang B.G."/>
            <person name="Yang W.F."/>
            <person name="Lam T.T."/>
            <person name="Chang Q.C."/>
            <person name="Ding S.J."/>
            <person name="Wang X.J."/>
            <person name="Zhu J.G."/>
            <person name="Ruan X.D."/>
            <person name="Zhao L."/>
            <person name="Wei J.T."/>
            <person name="Ye R.Z."/>
            <person name="Que T.C."/>
            <person name="Du C.H."/>
            <person name="Zhou Y.H."/>
            <person name="Cheng J.X."/>
            <person name="Dai P.F."/>
            <person name="Guo W.B."/>
            <person name="Han X.H."/>
            <person name="Huang E.J."/>
            <person name="Li L.F."/>
            <person name="Wei W."/>
            <person name="Gao Y.C."/>
            <person name="Liu J.Z."/>
            <person name="Shao H.Z."/>
            <person name="Wang X."/>
            <person name="Wang C.C."/>
            <person name="Yang T.C."/>
            <person name="Huo Q.B."/>
            <person name="Li W."/>
            <person name="Chen H.Y."/>
            <person name="Chen S.E."/>
            <person name="Zhou L.G."/>
            <person name="Ni X.B."/>
            <person name="Tian J.H."/>
            <person name="Sheng Y."/>
            <person name="Liu T."/>
            <person name="Pan Y.S."/>
            <person name="Xia L.Y."/>
            <person name="Li J."/>
            <person name="Zhao F."/>
            <person name="Cao W.C."/>
        </authorList>
    </citation>
    <scope>NUCLEOTIDE SEQUENCE</scope>
    <source>
        <strain evidence="1">Rmic-2018</strain>
    </source>
</reference>
<dbReference type="AlphaFoldDB" id="A0A9J6EP99"/>